<evidence type="ECO:0000259" key="8">
    <source>
        <dbReference type="Pfam" id="PF02397"/>
    </source>
</evidence>
<dbReference type="PANTHER" id="PTHR30576">
    <property type="entry name" value="COLANIC BIOSYNTHESIS UDP-GLUCOSE LIPID CARRIER TRANSFERASE"/>
    <property type="match status" value="1"/>
</dbReference>
<comment type="subcellular location">
    <subcellularLocation>
        <location evidence="1">Membrane</location>
        <topology evidence="1">Multi-pass membrane protein</topology>
    </subcellularLocation>
</comment>
<dbReference type="InterPro" id="IPR017473">
    <property type="entry name" value="Undecaprenyl-P_gluc_Ptfrase"/>
</dbReference>
<proteinExistence type="inferred from homology"/>
<accession>A0ABS1BZZ7</accession>
<keyword evidence="10" id="KW-1185">Reference proteome</keyword>
<dbReference type="Pfam" id="PF13727">
    <property type="entry name" value="CoA_binding_3"/>
    <property type="match status" value="1"/>
</dbReference>
<evidence type="ECO:0000256" key="2">
    <source>
        <dbReference type="ARBA" id="ARBA00006464"/>
    </source>
</evidence>
<feature type="transmembrane region" description="Helical" evidence="7">
    <location>
        <begin position="44"/>
        <end position="62"/>
    </location>
</feature>
<dbReference type="Proteomes" id="UP000644147">
    <property type="component" value="Unassembled WGS sequence"/>
</dbReference>
<dbReference type="InterPro" id="IPR003362">
    <property type="entry name" value="Bact_transf"/>
</dbReference>
<keyword evidence="3 9" id="KW-0808">Transferase</keyword>
<dbReference type="GO" id="GO:0089702">
    <property type="term" value="F:undecaprenyl-phosphate glucose phosphotransferase activity"/>
    <property type="evidence" value="ECO:0007669"/>
    <property type="project" value="UniProtKB-EC"/>
</dbReference>
<feature type="transmembrane region" description="Helical" evidence="7">
    <location>
        <begin position="276"/>
        <end position="296"/>
    </location>
</feature>
<evidence type="ECO:0000256" key="4">
    <source>
        <dbReference type="ARBA" id="ARBA00022692"/>
    </source>
</evidence>
<dbReference type="Gene3D" id="3.40.50.720">
    <property type="entry name" value="NAD(P)-binding Rossmann-like Domain"/>
    <property type="match status" value="1"/>
</dbReference>
<evidence type="ECO:0000256" key="6">
    <source>
        <dbReference type="ARBA" id="ARBA00023136"/>
    </source>
</evidence>
<evidence type="ECO:0000313" key="10">
    <source>
        <dbReference type="Proteomes" id="UP000644147"/>
    </source>
</evidence>
<keyword evidence="4 7" id="KW-0812">Transmembrane</keyword>
<keyword evidence="6 7" id="KW-0472">Membrane</keyword>
<feature type="transmembrane region" description="Helical" evidence="7">
    <location>
        <begin position="12"/>
        <end position="32"/>
    </location>
</feature>
<dbReference type="RefSeq" id="WP_200504514.1">
    <property type="nucleotide sequence ID" value="NZ_JAEHFX010000001.1"/>
</dbReference>
<dbReference type="NCBIfam" id="TIGR03023">
    <property type="entry name" value="WcaJ_sugtrans"/>
    <property type="match status" value="1"/>
</dbReference>
<evidence type="ECO:0000256" key="5">
    <source>
        <dbReference type="ARBA" id="ARBA00022989"/>
    </source>
</evidence>
<dbReference type="InterPro" id="IPR017475">
    <property type="entry name" value="EPS_sugar_tfrase"/>
</dbReference>
<feature type="transmembrane region" description="Helical" evidence="7">
    <location>
        <begin position="74"/>
        <end position="98"/>
    </location>
</feature>
<comment type="similarity">
    <text evidence="2">Belongs to the bacterial sugar transferase family.</text>
</comment>
<reference evidence="9 10" key="1">
    <citation type="submission" date="2020-12" db="EMBL/GenBank/DDBJ databases">
        <title>Bacterial novel species Adhaeribacter sp. BT258 isolated from soil.</title>
        <authorList>
            <person name="Jung H.-Y."/>
        </authorList>
    </citation>
    <scope>NUCLEOTIDE SEQUENCE [LARGE SCALE GENOMIC DNA]</scope>
    <source>
        <strain evidence="9 10">BT258</strain>
    </source>
</reference>
<feature type="domain" description="Bacterial sugar transferase" evidence="8">
    <location>
        <begin position="270"/>
        <end position="452"/>
    </location>
</feature>
<evidence type="ECO:0000256" key="7">
    <source>
        <dbReference type="SAM" id="Phobius"/>
    </source>
</evidence>
<name>A0ABS1BZZ7_9BACT</name>
<dbReference type="Pfam" id="PF02397">
    <property type="entry name" value="Bac_transf"/>
    <property type="match status" value="1"/>
</dbReference>
<protein>
    <submittedName>
        <fullName evidence="9">Undecaprenyl-phosphate glucose phosphotransferase</fullName>
        <ecNumber evidence="9">2.7.8.31</ecNumber>
    </submittedName>
</protein>
<dbReference type="EMBL" id="JAEHFX010000001">
    <property type="protein sequence ID" value="MBK0401913.1"/>
    <property type="molecule type" value="Genomic_DNA"/>
</dbReference>
<dbReference type="NCBIfam" id="TIGR03025">
    <property type="entry name" value="EPS_sugtrans"/>
    <property type="match status" value="1"/>
</dbReference>
<feature type="transmembrane region" description="Helical" evidence="7">
    <location>
        <begin position="104"/>
        <end position="128"/>
    </location>
</feature>
<evidence type="ECO:0000256" key="3">
    <source>
        <dbReference type="ARBA" id="ARBA00022679"/>
    </source>
</evidence>
<organism evidence="9 10">
    <name type="scientific">Adhaeribacter terrigena</name>
    <dbReference type="NCBI Taxonomy" id="2793070"/>
    <lineage>
        <taxon>Bacteria</taxon>
        <taxon>Pseudomonadati</taxon>
        <taxon>Bacteroidota</taxon>
        <taxon>Cytophagia</taxon>
        <taxon>Cytophagales</taxon>
        <taxon>Hymenobacteraceae</taxon>
        <taxon>Adhaeribacter</taxon>
    </lineage>
</organism>
<dbReference type="EC" id="2.7.8.31" evidence="9"/>
<evidence type="ECO:0000256" key="1">
    <source>
        <dbReference type="ARBA" id="ARBA00004141"/>
    </source>
</evidence>
<evidence type="ECO:0000313" key="9">
    <source>
        <dbReference type="EMBL" id="MBK0401913.1"/>
    </source>
</evidence>
<comment type="caution">
    <text evidence="9">The sequence shown here is derived from an EMBL/GenBank/DDBJ whole genome shotgun (WGS) entry which is preliminary data.</text>
</comment>
<keyword evidence="5 7" id="KW-1133">Transmembrane helix</keyword>
<sequence>MFKTVQRNLPTLYIGGDVLTLVLTSFISIYFFSNKDHFQSEWTILPGFVILWFLVSYWRKLYNLNLDHDFGLRIFNYLKTYFIILVLVFIIFILFRIPSPDKDVVAAFVIGFPVLSITVNFLIITLLTTLKNQEANVKFTLIAGVGNLAENVEKHFSERENEGYRIKGFINCKKETCQVPQNKVVGDLKDIHQYLKDNPVDEIVIALPVKPSKKIRNIIGAADYHGVRVTYIPDYGNLLGKNYKATQYAHIDAVKVRQLPLDERYAFFLKNTFDKLFSAGVLLFLSPVFLLLALLIKLDSPGPVFYCPIRIGRGGRPFKVYKFRSMRENDAVNGGSLSTQKDDARITRIGKFLRKYSLDELPQFINVLYGDMSVVGPRPHRSFLNQQLQESVNNYMIRHYFKPGITGWAQVNGWRGPTDTEEQRTQRTAHDLWYQENWTLGLDLKIIFLTVFSRKVHSSAF</sequence>
<gene>
    <name evidence="9" type="ORF">I5M27_02885</name>
</gene>
<dbReference type="PANTHER" id="PTHR30576:SF0">
    <property type="entry name" value="UNDECAPRENYL-PHOSPHATE N-ACETYLGALACTOSAMINYL 1-PHOSPHATE TRANSFERASE-RELATED"/>
    <property type="match status" value="1"/>
</dbReference>